<proteinExistence type="predicted"/>
<keyword evidence="3" id="KW-1185">Reference proteome</keyword>
<keyword evidence="1" id="KW-0812">Transmembrane</keyword>
<dbReference type="Proteomes" id="UP000325433">
    <property type="component" value="Unassembled WGS sequence"/>
</dbReference>
<keyword evidence="1" id="KW-1133">Transmembrane helix</keyword>
<evidence type="ECO:0000256" key="1">
    <source>
        <dbReference type="SAM" id="Phobius"/>
    </source>
</evidence>
<sequence length="161" mass="18575">MQRVLGITKETLEGMAKDKCKLSENEKILTKQLESSLSKSKEILSSRFREDLEGSKGELVSKVEAEFNVSKNILLSEFREQLQESEKELLSNVRDEFSASKAEWDRKAREYEVRLQNRILIRILLMFIGFGVASIFVQIDGLVWHKQQGSDRTRGHGNQQE</sequence>
<dbReference type="EMBL" id="ML738335">
    <property type="protein sequence ID" value="KAE8312192.1"/>
    <property type="molecule type" value="Genomic_DNA"/>
</dbReference>
<gene>
    <name evidence="2" type="ORF">BDV41DRAFT_577824</name>
</gene>
<accession>A0A5N6VUZ9</accession>
<evidence type="ECO:0000313" key="3">
    <source>
        <dbReference type="Proteomes" id="UP000325433"/>
    </source>
</evidence>
<organism evidence="2 3">
    <name type="scientific">Aspergillus transmontanensis</name>
    <dbReference type="NCBI Taxonomy" id="1034304"/>
    <lineage>
        <taxon>Eukaryota</taxon>
        <taxon>Fungi</taxon>
        <taxon>Dikarya</taxon>
        <taxon>Ascomycota</taxon>
        <taxon>Pezizomycotina</taxon>
        <taxon>Eurotiomycetes</taxon>
        <taxon>Eurotiomycetidae</taxon>
        <taxon>Eurotiales</taxon>
        <taxon>Aspergillaceae</taxon>
        <taxon>Aspergillus</taxon>
        <taxon>Aspergillus subgen. Circumdati</taxon>
    </lineage>
</organism>
<evidence type="ECO:0000313" key="2">
    <source>
        <dbReference type="EMBL" id="KAE8312192.1"/>
    </source>
</evidence>
<protein>
    <submittedName>
        <fullName evidence="2">Uncharacterized protein</fullName>
    </submittedName>
</protein>
<dbReference type="AlphaFoldDB" id="A0A5N6VUZ9"/>
<feature type="transmembrane region" description="Helical" evidence="1">
    <location>
        <begin position="119"/>
        <end position="139"/>
    </location>
</feature>
<name>A0A5N6VUZ9_9EURO</name>
<reference evidence="3" key="1">
    <citation type="submission" date="2019-04" db="EMBL/GenBank/DDBJ databases">
        <title>Friends and foes A comparative genomics studyof 23 Aspergillus species from section Flavi.</title>
        <authorList>
            <consortium name="DOE Joint Genome Institute"/>
            <person name="Kjaerbolling I."/>
            <person name="Vesth T."/>
            <person name="Frisvad J.C."/>
            <person name="Nybo J.L."/>
            <person name="Theobald S."/>
            <person name="Kildgaard S."/>
            <person name="Isbrandt T."/>
            <person name="Kuo A."/>
            <person name="Sato A."/>
            <person name="Lyhne E.K."/>
            <person name="Kogle M.E."/>
            <person name="Wiebenga A."/>
            <person name="Kun R.S."/>
            <person name="Lubbers R.J."/>
            <person name="Makela M.R."/>
            <person name="Barry K."/>
            <person name="Chovatia M."/>
            <person name="Clum A."/>
            <person name="Daum C."/>
            <person name="Haridas S."/>
            <person name="He G."/>
            <person name="LaButti K."/>
            <person name="Lipzen A."/>
            <person name="Mondo S."/>
            <person name="Riley R."/>
            <person name="Salamov A."/>
            <person name="Simmons B.A."/>
            <person name="Magnuson J.K."/>
            <person name="Henrissat B."/>
            <person name="Mortensen U.H."/>
            <person name="Larsen T.O."/>
            <person name="Devries R.P."/>
            <person name="Grigoriev I.V."/>
            <person name="Machida M."/>
            <person name="Baker S.E."/>
            <person name="Andersen M.R."/>
        </authorList>
    </citation>
    <scope>NUCLEOTIDE SEQUENCE [LARGE SCALE GENOMIC DNA]</scope>
    <source>
        <strain evidence="3">CBS 130015</strain>
    </source>
</reference>
<keyword evidence="1" id="KW-0472">Membrane</keyword>